<keyword evidence="3" id="KW-1185">Reference proteome</keyword>
<protein>
    <recommendedName>
        <fullName evidence="4">Lipoprotein LprG</fullName>
    </recommendedName>
</protein>
<reference evidence="2 3" key="1">
    <citation type="submission" date="2021-12" db="EMBL/GenBank/DDBJ databases">
        <title>Genome sequence of Kibdelosporangium philippinense ATCC 49844.</title>
        <authorList>
            <person name="Fedorov E.A."/>
            <person name="Omeragic M."/>
            <person name="Shalygina K.F."/>
            <person name="Maclea K.S."/>
        </authorList>
    </citation>
    <scope>NUCLEOTIDE SEQUENCE [LARGE SCALE GENOMIC DNA]</scope>
    <source>
        <strain evidence="2 3">ATCC 49844</strain>
    </source>
</reference>
<evidence type="ECO:0000313" key="2">
    <source>
        <dbReference type="EMBL" id="MCE7005407.1"/>
    </source>
</evidence>
<comment type="caution">
    <text evidence="2">The sequence shown here is derived from an EMBL/GenBank/DDBJ whole genome shotgun (WGS) entry which is preliminary data.</text>
</comment>
<organism evidence="2 3">
    <name type="scientific">Kibdelosporangium philippinense</name>
    <dbReference type="NCBI Taxonomy" id="211113"/>
    <lineage>
        <taxon>Bacteria</taxon>
        <taxon>Bacillati</taxon>
        <taxon>Actinomycetota</taxon>
        <taxon>Actinomycetes</taxon>
        <taxon>Pseudonocardiales</taxon>
        <taxon>Pseudonocardiaceae</taxon>
        <taxon>Kibdelosporangium</taxon>
    </lineage>
</organism>
<keyword evidence="1" id="KW-0732">Signal</keyword>
<gene>
    <name evidence="2" type="ORF">LWC34_21620</name>
</gene>
<evidence type="ECO:0000313" key="3">
    <source>
        <dbReference type="Proteomes" id="UP001521150"/>
    </source>
</evidence>
<dbReference type="PROSITE" id="PS51257">
    <property type="entry name" value="PROKAR_LIPOPROTEIN"/>
    <property type="match status" value="1"/>
</dbReference>
<dbReference type="EMBL" id="JAJVCN010000002">
    <property type="protein sequence ID" value="MCE7005407.1"/>
    <property type="molecule type" value="Genomic_DNA"/>
</dbReference>
<evidence type="ECO:0008006" key="4">
    <source>
        <dbReference type="Google" id="ProtNLM"/>
    </source>
</evidence>
<feature type="chain" id="PRO_5045606691" description="Lipoprotein LprG" evidence="1">
    <location>
        <begin position="21"/>
        <end position="185"/>
    </location>
</feature>
<evidence type="ECO:0000256" key="1">
    <source>
        <dbReference type="SAM" id="SignalP"/>
    </source>
</evidence>
<name>A0ABS8ZD72_9PSEU</name>
<dbReference type="RefSeq" id="WP_233726993.1">
    <property type="nucleotide sequence ID" value="NZ_JAJVCN010000002.1"/>
</dbReference>
<feature type="signal peptide" evidence="1">
    <location>
        <begin position="1"/>
        <end position="20"/>
    </location>
</feature>
<accession>A0ABS8ZD72</accession>
<sequence>MKRLVILSCLLLTACGGPRALSSEEATRLAGVRVVNHSARVVGMDARVPTAGGALRLVGRLDFAARTGEATLSTEGRTDEAAGGSLQWNPSSLAVRQGGDWQYRPLQQGAELDTVLILLTSITATQPDQVPSSARWLRSDSVAGVAVDVFDTGSLTYWVDSAGRLMRLDAKISDQTATITFKTPS</sequence>
<proteinExistence type="predicted"/>
<dbReference type="Proteomes" id="UP001521150">
    <property type="component" value="Unassembled WGS sequence"/>
</dbReference>